<sequence>MGWVMMSELEMRRIEVLAQIDDGRLSVEAGANNIALSKRQMFRLLKRYRADGASAIRHKSRGRAPNNRIHPAKRDYALNVIKESYADFGPTLAAE</sequence>
<dbReference type="Pfam" id="PF13551">
    <property type="entry name" value="HTH_29"/>
    <property type="match status" value="1"/>
</dbReference>
<reference evidence="1 2" key="1">
    <citation type="submission" date="2014-01" db="EMBL/GenBank/DDBJ databases">
        <title>Roseivivax halodurans JCM 10272 Genome Sequencing.</title>
        <authorList>
            <person name="Lai Q."/>
            <person name="Li G."/>
            <person name="Shao Z."/>
        </authorList>
    </citation>
    <scope>NUCLEOTIDE SEQUENCE [LARGE SCALE GENOMIC DNA]</scope>
    <source>
        <strain evidence="1 2">JCM 10272</strain>
    </source>
</reference>
<dbReference type="AlphaFoldDB" id="X7E3X9"/>
<keyword evidence="2" id="KW-1185">Reference proteome</keyword>
<accession>X7E3X9</accession>
<gene>
    <name evidence="1" type="ORF">OCH239_21435</name>
</gene>
<dbReference type="eggNOG" id="COG3415">
    <property type="taxonomic scope" value="Bacteria"/>
</dbReference>
<dbReference type="STRING" id="1449350.OCH239_21435"/>
<evidence type="ECO:0000313" key="1">
    <source>
        <dbReference type="EMBL" id="ETX10575.1"/>
    </source>
</evidence>
<name>X7E3X9_9RHOB</name>
<dbReference type="EMBL" id="JALZ01000086">
    <property type="protein sequence ID" value="ETX10575.1"/>
    <property type="molecule type" value="Genomic_DNA"/>
</dbReference>
<proteinExistence type="predicted"/>
<dbReference type="RefSeq" id="WP_037267387.1">
    <property type="nucleotide sequence ID" value="NZ_JALZ01000086.1"/>
</dbReference>
<evidence type="ECO:0008006" key="3">
    <source>
        <dbReference type="Google" id="ProtNLM"/>
    </source>
</evidence>
<protein>
    <recommendedName>
        <fullName evidence="3">Transposase</fullName>
    </recommendedName>
</protein>
<feature type="non-terminal residue" evidence="1">
    <location>
        <position position="95"/>
    </location>
</feature>
<dbReference type="Proteomes" id="UP000022447">
    <property type="component" value="Unassembled WGS sequence"/>
</dbReference>
<organism evidence="1 2">
    <name type="scientific">Roseivivax halodurans JCM 10272</name>
    <dbReference type="NCBI Taxonomy" id="1449350"/>
    <lineage>
        <taxon>Bacteria</taxon>
        <taxon>Pseudomonadati</taxon>
        <taxon>Pseudomonadota</taxon>
        <taxon>Alphaproteobacteria</taxon>
        <taxon>Rhodobacterales</taxon>
        <taxon>Roseobacteraceae</taxon>
        <taxon>Roseivivax</taxon>
    </lineage>
</organism>
<comment type="caution">
    <text evidence="1">The sequence shown here is derived from an EMBL/GenBank/DDBJ whole genome shotgun (WGS) entry which is preliminary data.</text>
</comment>
<dbReference type="OrthoDB" id="7319221at2"/>
<evidence type="ECO:0000313" key="2">
    <source>
        <dbReference type="Proteomes" id="UP000022447"/>
    </source>
</evidence>